<dbReference type="GO" id="GO:0005604">
    <property type="term" value="C:basement membrane"/>
    <property type="evidence" value="ECO:0007669"/>
    <property type="project" value="TreeGrafter"/>
</dbReference>
<dbReference type="PROSITE" id="PS00018">
    <property type="entry name" value="EF_HAND_1"/>
    <property type="match status" value="2"/>
</dbReference>
<dbReference type="InterPro" id="IPR002350">
    <property type="entry name" value="Kazal_dom"/>
</dbReference>
<feature type="disulfide bond" evidence="8">
    <location>
        <begin position="279"/>
        <end position="286"/>
    </location>
</feature>
<evidence type="ECO:0000259" key="11">
    <source>
        <dbReference type="PROSITE" id="PS51465"/>
    </source>
</evidence>
<dbReference type="GO" id="GO:0008201">
    <property type="term" value="F:heparin binding"/>
    <property type="evidence" value="ECO:0007669"/>
    <property type="project" value="TreeGrafter"/>
</dbReference>
<dbReference type="InterPro" id="IPR036857">
    <property type="entry name" value="Thyroglobulin_1_sf"/>
</dbReference>
<dbReference type="SUPFAM" id="SSF57610">
    <property type="entry name" value="Thyroglobulin type-1 domain"/>
    <property type="match status" value="2"/>
</dbReference>
<dbReference type="OMA" id="GERDNHC"/>
<dbReference type="Pfam" id="PF16597">
    <property type="entry name" value="Thyroglob_assoc"/>
    <property type="match status" value="1"/>
</dbReference>
<dbReference type="InterPro" id="IPR019577">
    <property type="entry name" value="SPARC/Testican_Ca-bd-dom"/>
</dbReference>
<evidence type="ECO:0000259" key="10">
    <source>
        <dbReference type="PROSITE" id="PS51162"/>
    </source>
</evidence>
<dbReference type="InterPro" id="IPR018247">
    <property type="entry name" value="EF_Hand_1_Ca_BS"/>
</dbReference>
<dbReference type="SUPFAM" id="SSF47473">
    <property type="entry name" value="EF-hand"/>
    <property type="match status" value="1"/>
</dbReference>
<dbReference type="InterPro" id="IPR000716">
    <property type="entry name" value="Thyroglobulin_1"/>
</dbReference>
<feature type="domain" description="Kazal-like" evidence="11">
    <location>
        <begin position="14"/>
        <end position="66"/>
    </location>
</feature>
<evidence type="ECO:0000256" key="2">
    <source>
        <dbReference type="ARBA" id="ARBA00022525"/>
    </source>
</evidence>
<feature type="compositionally biased region" description="Basic and acidic residues" evidence="9">
    <location>
        <begin position="311"/>
        <end position="325"/>
    </location>
</feature>
<reference evidence="13" key="3">
    <citation type="journal article" date="2014" name="Nature">
        <title>Elephant shark genome provides unique insights into gnathostome evolution.</title>
        <authorList>
            <consortium name="International Elephant Shark Genome Sequencing Consortium"/>
            <person name="Venkatesh B."/>
            <person name="Lee A.P."/>
            <person name="Ravi V."/>
            <person name="Maurya A.K."/>
            <person name="Lian M.M."/>
            <person name="Swann J.B."/>
            <person name="Ohta Y."/>
            <person name="Flajnik M.F."/>
            <person name="Sutoh Y."/>
            <person name="Kasahara M."/>
            <person name="Hoon S."/>
            <person name="Gangu V."/>
            <person name="Roy S.W."/>
            <person name="Irimia M."/>
            <person name="Korzh V."/>
            <person name="Kondrychyn I."/>
            <person name="Lim Z.W."/>
            <person name="Tay B.H."/>
            <person name="Tohari S."/>
            <person name="Kong K.W."/>
            <person name="Ho S."/>
            <person name="Lorente-Galdos B."/>
            <person name="Quilez J."/>
            <person name="Marques-Bonet T."/>
            <person name="Raney B.J."/>
            <person name="Ingham P.W."/>
            <person name="Tay A."/>
            <person name="Hillier L.W."/>
            <person name="Minx P."/>
            <person name="Boehm T."/>
            <person name="Wilson R.K."/>
            <person name="Brenner S."/>
            <person name="Warren W.C."/>
        </authorList>
    </citation>
    <scope>NUCLEOTIDE SEQUENCE [LARGE SCALE GENOMIC DNA]</scope>
</reference>
<dbReference type="InterPro" id="IPR036058">
    <property type="entry name" value="Kazal_dom_sf"/>
</dbReference>
<dbReference type="PANTHER" id="PTHR12352:SF13">
    <property type="entry name" value="SPARC-RELATED MODULAR CALCIUM-BINDING PROTEIN 1"/>
    <property type="match status" value="1"/>
</dbReference>
<dbReference type="PROSITE" id="PS00484">
    <property type="entry name" value="THYROGLOBULIN_1_1"/>
    <property type="match status" value="2"/>
</dbReference>
<evidence type="ECO:0000256" key="9">
    <source>
        <dbReference type="SAM" id="MobiDB-lite"/>
    </source>
</evidence>
<name>A0A4W3K174_CALMI</name>
<dbReference type="Pfam" id="PF00086">
    <property type="entry name" value="Thyroglobulin_1"/>
    <property type="match status" value="2"/>
</dbReference>
<organism evidence="12 13">
    <name type="scientific">Callorhinchus milii</name>
    <name type="common">Ghost shark</name>
    <dbReference type="NCBI Taxonomy" id="7868"/>
    <lineage>
        <taxon>Eukaryota</taxon>
        <taxon>Metazoa</taxon>
        <taxon>Chordata</taxon>
        <taxon>Craniata</taxon>
        <taxon>Vertebrata</taxon>
        <taxon>Chondrichthyes</taxon>
        <taxon>Holocephali</taxon>
        <taxon>Chimaeriformes</taxon>
        <taxon>Callorhinchidae</taxon>
        <taxon>Callorhinchus</taxon>
    </lineage>
</organism>
<keyword evidence="5" id="KW-0106">Calcium</keyword>
<dbReference type="SUPFAM" id="SSF100895">
    <property type="entry name" value="Kazal-type serine protease inhibitors"/>
    <property type="match status" value="1"/>
</dbReference>
<dbReference type="InParanoid" id="A0A4W3K174"/>
<comment type="subcellular location">
    <subcellularLocation>
        <location evidence="1">Secreted</location>
        <location evidence="1">Extracellular space</location>
        <location evidence="1">Extracellular matrix</location>
    </subcellularLocation>
</comment>
<evidence type="ECO:0000256" key="7">
    <source>
        <dbReference type="ARBA" id="ARBA00023180"/>
    </source>
</evidence>
<dbReference type="Gene3D" id="3.30.60.30">
    <property type="match status" value="1"/>
</dbReference>
<dbReference type="Ensembl" id="ENSCMIT00000045671.1">
    <property type="protein sequence ID" value="ENSCMIP00000045026.1"/>
    <property type="gene ID" value="ENSCMIG00000018577.1"/>
</dbReference>
<comment type="caution">
    <text evidence="8">Lacks conserved residue(s) required for the propagation of feature annotation.</text>
</comment>
<dbReference type="PROSITE" id="PS51465">
    <property type="entry name" value="KAZAL_2"/>
    <property type="match status" value="1"/>
</dbReference>
<feature type="disulfide bond" evidence="8">
    <location>
        <begin position="126"/>
        <end position="133"/>
    </location>
</feature>
<dbReference type="SMART" id="SM00211">
    <property type="entry name" value="TY"/>
    <property type="match status" value="2"/>
</dbReference>
<sequence>MKLPQGAYLCLLQIYTDLECNVHCSNSQVKPLCVSDGRTYESRCDYLRAKCRDSTLEITHRGRCKGLVLQVLNCCNFTVFFSLSDAGPTKCRTERAQQAQEQAKKPQDPVFIPECNEDGSFSQVQCHTFTGYCWCVTPDGKPVSGSSVKNQRPVCSGTAPHEVFLQGCSLLFKIIVFTSIMVVSFQFFLTLNSEDVSKPTPTAETQPVFDGDEITAPTLWIKQLVSKDSKQNGSSMRILEKPSCDQERQTALEETRQYPRDGIFIPDCAEAGLYKPVQCHQSTGYCWCVLVDIGRPIPGTSTRYQTPECDSNARSKLSEGDDPFKDKELAGCPGGKKGEFITSVLDALTTDMVQAINSPTAPATGGRFPEPDPSHTLEERVVHWYFGQLDKNGSNSVNKKEMKPFKRFLRKKAKPKKCGRKFTDYCDLNEDKTISLNELKGCLGVKEGGRWLLALCLLRSLDLCQHRPADSTL</sequence>
<keyword evidence="7" id="KW-0325">Glycoprotein</keyword>
<reference evidence="13" key="1">
    <citation type="journal article" date="2006" name="Science">
        <title>Ancient noncoding elements conserved in the human genome.</title>
        <authorList>
            <person name="Venkatesh B."/>
            <person name="Kirkness E.F."/>
            <person name="Loh Y.H."/>
            <person name="Halpern A.L."/>
            <person name="Lee A.P."/>
            <person name="Johnson J."/>
            <person name="Dandona N."/>
            <person name="Viswanathan L.D."/>
            <person name="Tay A."/>
            <person name="Venter J.C."/>
            <person name="Strausberg R.L."/>
            <person name="Brenner S."/>
        </authorList>
    </citation>
    <scope>NUCLEOTIDE SEQUENCE [LARGE SCALE GENOMIC DNA]</scope>
</reference>
<evidence type="ECO:0000256" key="8">
    <source>
        <dbReference type="PROSITE-ProRule" id="PRU00500"/>
    </source>
</evidence>
<accession>A0A4W3K174</accession>
<dbReference type="Gene3D" id="1.10.238.10">
    <property type="entry name" value="EF-hand"/>
    <property type="match status" value="1"/>
</dbReference>
<dbReference type="SMART" id="SM00280">
    <property type="entry name" value="KAZAL"/>
    <property type="match status" value="1"/>
</dbReference>
<keyword evidence="4" id="KW-0677">Repeat</keyword>
<dbReference type="GO" id="GO:0050840">
    <property type="term" value="F:extracellular matrix binding"/>
    <property type="evidence" value="ECO:0007669"/>
    <property type="project" value="TreeGrafter"/>
</dbReference>
<dbReference type="GeneTree" id="ENSGT00390000018436"/>
<dbReference type="Pfam" id="PF07648">
    <property type="entry name" value="Kazal_2"/>
    <property type="match status" value="1"/>
</dbReference>
<feature type="region of interest" description="Disordered" evidence="9">
    <location>
        <begin position="304"/>
        <end position="325"/>
    </location>
</feature>
<reference evidence="13" key="2">
    <citation type="journal article" date="2007" name="PLoS Biol.">
        <title>Survey sequencing and comparative analysis of the elephant shark (Callorhinchus milii) genome.</title>
        <authorList>
            <person name="Venkatesh B."/>
            <person name="Kirkness E.F."/>
            <person name="Loh Y.H."/>
            <person name="Halpern A.L."/>
            <person name="Lee A.P."/>
            <person name="Johnson J."/>
            <person name="Dandona N."/>
            <person name="Viswanathan L.D."/>
            <person name="Tay A."/>
            <person name="Venter J.C."/>
            <person name="Strausberg R.L."/>
            <person name="Brenner S."/>
        </authorList>
    </citation>
    <scope>NUCLEOTIDE SEQUENCE [LARGE SCALE GENOMIC DNA]</scope>
</reference>
<protein>
    <submittedName>
        <fullName evidence="12">SPARC related modular calcium binding 1</fullName>
    </submittedName>
</protein>
<evidence type="ECO:0000256" key="3">
    <source>
        <dbReference type="ARBA" id="ARBA00022729"/>
    </source>
</evidence>
<keyword evidence="2" id="KW-0964">Secreted</keyword>
<reference evidence="12" key="4">
    <citation type="submission" date="2025-08" db="UniProtKB">
        <authorList>
            <consortium name="Ensembl"/>
        </authorList>
    </citation>
    <scope>IDENTIFICATION</scope>
</reference>
<keyword evidence="13" id="KW-1185">Reference proteome</keyword>
<evidence type="ECO:0000313" key="12">
    <source>
        <dbReference type="Ensembl" id="ENSCMIP00000045026.1"/>
    </source>
</evidence>
<evidence type="ECO:0000256" key="6">
    <source>
        <dbReference type="ARBA" id="ARBA00023157"/>
    </source>
</evidence>
<dbReference type="FunFam" id="4.10.800.10:FF:000004">
    <property type="entry name" value="SPARC-related modular calcium-binding protein 1"/>
    <property type="match status" value="1"/>
</dbReference>
<dbReference type="Gene3D" id="4.10.800.10">
    <property type="entry name" value="Thyroglobulin type-1"/>
    <property type="match status" value="2"/>
</dbReference>
<feature type="domain" description="Thyroglobulin type-1" evidence="10">
    <location>
        <begin position="88"/>
        <end position="155"/>
    </location>
</feature>
<dbReference type="PROSITE" id="PS51162">
    <property type="entry name" value="THYROGLOBULIN_1_2"/>
    <property type="match status" value="2"/>
</dbReference>
<dbReference type="PANTHER" id="PTHR12352">
    <property type="entry name" value="SECRETED MODULAR CALCIUM-BINDING PROTEIN"/>
    <property type="match status" value="1"/>
</dbReference>
<dbReference type="InterPro" id="IPR051950">
    <property type="entry name" value="Dev_reg/Prot_inhib"/>
</dbReference>
<feature type="disulfide bond" evidence="8">
    <location>
        <begin position="135"/>
        <end position="155"/>
    </location>
</feature>
<reference evidence="12" key="5">
    <citation type="submission" date="2025-09" db="UniProtKB">
        <authorList>
            <consortium name="Ensembl"/>
        </authorList>
    </citation>
    <scope>IDENTIFICATION</scope>
</reference>
<dbReference type="Pfam" id="PF10591">
    <property type="entry name" value="SPARC_Ca_bdg"/>
    <property type="match status" value="1"/>
</dbReference>
<feature type="domain" description="Thyroglobulin type-1" evidence="10">
    <location>
        <begin position="241"/>
        <end position="309"/>
    </location>
</feature>
<dbReference type="GO" id="GO:0005615">
    <property type="term" value="C:extracellular space"/>
    <property type="evidence" value="ECO:0007669"/>
    <property type="project" value="TreeGrafter"/>
</dbReference>
<dbReference type="CDD" id="cd00104">
    <property type="entry name" value="KAZAL_FS"/>
    <property type="match status" value="1"/>
</dbReference>
<dbReference type="AlphaFoldDB" id="A0A4W3K174"/>
<keyword evidence="3" id="KW-0732">Signal</keyword>
<dbReference type="STRING" id="7868.ENSCMIP00000045026"/>
<dbReference type="GO" id="GO:0030198">
    <property type="term" value="P:extracellular matrix organization"/>
    <property type="evidence" value="ECO:0007669"/>
    <property type="project" value="TreeGrafter"/>
</dbReference>
<dbReference type="InterPro" id="IPR011992">
    <property type="entry name" value="EF-hand-dom_pair"/>
</dbReference>
<evidence type="ECO:0000256" key="4">
    <source>
        <dbReference type="ARBA" id="ARBA00022737"/>
    </source>
</evidence>
<evidence type="ECO:0000256" key="5">
    <source>
        <dbReference type="ARBA" id="ARBA00022837"/>
    </source>
</evidence>
<dbReference type="CDD" id="cd00191">
    <property type="entry name" value="TY"/>
    <property type="match status" value="2"/>
</dbReference>
<dbReference type="Proteomes" id="UP000314986">
    <property type="component" value="Unassembled WGS sequence"/>
</dbReference>
<keyword evidence="6 8" id="KW-1015">Disulfide bond</keyword>
<evidence type="ECO:0000313" key="13">
    <source>
        <dbReference type="Proteomes" id="UP000314986"/>
    </source>
</evidence>
<dbReference type="GO" id="GO:0005509">
    <property type="term" value="F:calcium ion binding"/>
    <property type="evidence" value="ECO:0007669"/>
    <property type="project" value="InterPro"/>
</dbReference>
<proteinExistence type="predicted"/>
<evidence type="ECO:0000256" key="1">
    <source>
        <dbReference type="ARBA" id="ARBA00004498"/>
    </source>
</evidence>